<keyword evidence="1" id="KW-0805">Transcription regulation</keyword>
<dbReference type="Gene3D" id="1.20.120.530">
    <property type="entry name" value="GntR ligand-binding domain-like"/>
    <property type="match status" value="1"/>
</dbReference>
<keyword evidence="2" id="KW-0238">DNA-binding</keyword>
<dbReference type="InterPro" id="IPR011711">
    <property type="entry name" value="GntR_C"/>
</dbReference>
<dbReference type="PANTHER" id="PTHR43537">
    <property type="entry name" value="TRANSCRIPTIONAL REGULATOR, GNTR FAMILY"/>
    <property type="match status" value="1"/>
</dbReference>
<evidence type="ECO:0000313" key="5">
    <source>
        <dbReference type="EMBL" id="XAO47405.1"/>
    </source>
</evidence>
<dbReference type="SUPFAM" id="SSF46785">
    <property type="entry name" value="Winged helix' DNA-binding domain"/>
    <property type="match status" value="1"/>
</dbReference>
<dbReference type="SMART" id="SM00895">
    <property type="entry name" value="FCD"/>
    <property type="match status" value="1"/>
</dbReference>
<keyword evidence="3" id="KW-0804">Transcription</keyword>
<sequence>MSTLPTRRSDARARLHALTNDITSLILERGLLPGDPLPTEQELMAELGVGRNSLREAVKVLQALGIVDTRHGFGMFVAKENLNALHESLAFRGQMSLRHHGHEATELVDVRQALETGLIGLAIRAVTEEHLEALEKVVVAMEERAARNETFVEEDKAFHRILFEPLDNQLLTNLLGVFWDVYRTIYSAIDPDLAVTHPVKTAQDHRDILNAVKDRDVDTARKLISEHFQGIRALLEKRRLEHDAKAN</sequence>
<dbReference type="SMART" id="SM00345">
    <property type="entry name" value="HTH_GNTR"/>
    <property type="match status" value="1"/>
</dbReference>
<dbReference type="EMBL" id="CP125942">
    <property type="protein sequence ID" value="XAO47405.1"/>
    <property type="molecule type" value="Genomic_DNA"/>
</dbReference>
<reference evidence="5 6" key="1">
    <citation type="submission" date="2023-05" db="EMBL/GenBank/DDBJ databases">
        <title>Glutamicibacter sp. B1, complete genome.</title>
        <authorList>
            <person name="Long Y.H."/>
            <person name="Fang T."/>
            <person name="Li X.Y."/>
        </authorList>
    </citation>
    <scope>NUCLEOTIDE SEQUENCE [LARGE SCALE GENOMIC DNA]</scope>
    <source>
        <strain evidence="5 6">B1</strain>
    </source>
</reference>
<dbReference type="Pfam" id="PF07729">
    <property type="entry name" value="FCD"/>
    <property type="match status" value="1"/>
</dbReference>
<evidence type="ECO:0000313" key="6">
    <source>
        <dbReference type="Proteomes" id="UP001486888"/>
    </source>
</evidence>
<dbReference type="RefSeq" id="WP_345474414.1">
    <property type="nucleotide sequence ID" value="NZ_CP125942.1"/>
</dbReference>
<name>A0AAU6WIB2_9MICC</name>
<dbReference type="KEGG" id="gey:QMQ05_07825"/>
<dbReference type="Gene3D" id="1.10.10.10">
    <property type="entry name" value="Winged helix-like DNA-binding domain superfamily/Winged helix DNA-binding domain"/>
    <property type="match status" value="1"/>
</dbReference>
<accession>A0AAU6WIB2</accession>
<dbReference type="PRINTS" id="PR00035">
    <property type="entry name" value="HTHGNTR"/>
</dbReference>
<gene>
    <name evidence="5" type="ORF">QMQ05_07825</name>
</gene>
<evidence type="ECO:0000256" key="2">
    <source>
        <dbReference type="ARBA" id="ARBA00023125"/>
    </source>
</evidence>
<feature type="domain" description="HTH gntR-type" evidence="4">
    <location>
        <begin position="12"/>
        <end position="80"/>
    </location>
</feature>
<dbReference type="PANTHER" id="PTHR43537:SF54">
    <property type="entry name" value="TRANSCRIPTIONAL REGULATOR, GNTR FAMILY"/>
    <property type="match status" value="1"/>
</dbReference>
<evidence type="ECO:0000259" key="4">
    <source>
        <dbReference type="PROSITE" id="PS50949"/>
    </source>
</evidence>
<evidence type="ECO:0000256" key="3">
    <source>
        <dbReference type="ARBA" id="ARBA00023163"/>
    </source>
</evidence>
<dbReference type="Proteomes" id="UP001486888">
    <property type="component" value="Chromosome"/>
</dbReference>
<dbReference type="CDD" id="cd07377">
    <property type="entry name" value="WHTH_GntR"/>
    <property type="match status" value="1"/>
</dbReference>
<dbReference type="InterPro" id="IPR036388">
    <property type="entry name" value="WH-like_DNA-bd_sf"/>
</dbReference>
<dbReference type="InterPro" id="IPR000524">
    <property type="entry name" value="Tscrpt_reg_HTH_GntR"/>
</dbReference>
<dbReference type="Pfam" id="PF00392">
    <property type="entry name" value="GntR"/>
    <property type="match status" value="1"/>
</dbReference>
<protein>
    <submittedName>
        <fullName evidence="5">FadR/GntR family transcriptional regulator</fullName>
    </submittedName>
</protein>
<dbReference type="SUPFAM" id="SSF48008">
    <property type="entry name" value="GntR ligand-binding domain-like"/>
    <property type="match status" value="1"/>
</dbReference>
<dbReference type="AlphaFoldDB" id="A0AAU6WIB2"/>
<keyword evidence="6" id="KW-1185">Reference proteome</keyword>
<dbReference type="GO" id="GO:0003700">
    <property type="term" value="F:DNA-binding transcription factor activity"/>
    <property type="evidence" value="ECO:0007669"/>
    <property type="project" value="InterPro"/>
</dbReference>
<dbReference type="PROSITE" id="PS50949">
    <property type="entry name" value="HTH_GNTR"/>
    <property type="match status" value="1"/>
</dbReference>
<evidence type="ECO:0000256" key="1">
    <source>
        <dbReference type="ARBA" id="ARBA00023015"/>
    </source>
</evidence>
<proteinExistence type="predicted"/>
<organism evidence="5 6">
    <name type="scientific">Glutamicibacter ectropisis</name>
    <dbReference type="NCBI Taxonomy" id="3046593"/>
    <lineage>
        <taxon>Bacteria</taxon>
        <taxon>Bacillati</taxon>
        <taxon>Actinomycetota</taxon>
        <taxon>Actinomycetes</taxon>
        <taxon>Micrococcales</taxon>
        <taxon>Micrococcaceae</taxon>
        <taxon>Glutamicibacter</taxon>
    </lineage>
</organism>
<dbReference type="InterPro" id="IPR036390">
    <property type="entry name" value="WH_DNA-bd_sf"/>
</dbReference>
<dbReference type="GO" id="GO:0003677">
    <property type="term" value="F:DNA binding"/>
    <property type="evidence" value="ECO:0007669"/>
    <property type="project" value="UniProtKB-KW"/>
</dbReference>
<dbReference type="InterPro" id="IPR008920">
    <property type="entry name" value="TF_FadR/GntR_C"/>
</dbReference>